<dbReference type="Pfam" id="PF12400">
    <property type="entry name" value="STIMATE"/>
    <property type="match status" value="1"/>
</dbReference>
<evidence type="ECO:0008006" key="4">
    <source>
        <dbReference type="Google" id="ProtNLM"/>
    </source>
</evidence>
<proteinExistence type="predicted"/>
<feature type="transmembrane region" description="Helical" evidence="1">
    <location>
        <begin position="101"/>
        <end position="121"/>
    </location>
</feature>
<reference evidence="2" key="1">
    <citation type="submission" date="2021-02" db="EMBL/GenBank/DDBJ databases">
        <authorList>
            <person name="Dougan E. K."/>
            <person name="Rhodes N."/>
            <person name="Thang M."/>
            <person name="Chan C."/>
        </authorList>
    </citation>
    <scope>NUCLEOTIDE SEQUENCE</scope>
</reference>
<keyword evidence="1" id="KW-0472">Membrane</keyword>
<dbReference type="AlphaFoldDB" id="A0A813HXP2"/>
<feature type="transmembrane region" description="Helical" evidence="1">
    <location>
        <begin position="70"/>
        <end position="89"/>
    </location>
</feature>
<evidence type="ECO:0000313" key="3">
    <source>
        <dbReference type="Proteomes" id="UP000626109"/>
    </source>
</evidence>
<accession>A0A813HXP2</accession>
<protein>
    <recommendedName>
        <fullName evidence="4">Transmembrane protein</fullName>
    </recommendedName>
</protein>
<dbReference type="InterPro" id="IPR022127">
    <property type="entry name" value="STIMATE/YPL162C"/>
</dbReference>
<name>A0A813HXP2_POLGL</name>
<dbReference type="Proteomes" id="UP000626109">
    <property type="component" value="Unassembled WGS sequence"/>
</dbReference>
<keyword evidence="1" id="KW-1133">Transmembrane helix</keyword>
<dbReference type="PANTHER" id="PTHR31735">
    <property type="entry name" value="VACUOLAR MEMBRANE PROTEIN YPL162C"/>
    <property type="match status" value="1"/>
</dbReference>
<organism evidence="2 3">
    <name type="scientific">Polarella glacialis</name>
    <name type="common">Dinoflagellate</name>
    <dbReference type="NCBI Taxonomy" id="89957"/>
    <lineage>
        <taxon>Eukaryota</taxon>
        <taxon>Sar</taxon>
        <taxon>Alveolata</taxon>
        <taxon>Dinophyceae</taxon>
        <taxon>Suessiales</taxon>
        <taxon>Suessiaceae</taxon>
        <taxon>Polarella</taxon>
    </lineage>
</organism>
<evidence type="ECO:0000256" key="1">
    <source>
        <dbReference type="SAM" id="Phobius"/>
    </source>
</evidence>
<dbReference type="PANTHER" id="PTHR31735:SF1">
    <property type="entry name" value="VACUOLAR MEMBRANE PROTEIN YPL162C"/>
    <property type="match status" value="1"/>
</dbReference>
<dbReference type="EMBL" id="CAJNNW010001957">
    <property type="protein sequence ID" value="CAE8642247.1"/>
    <property type="molecule type" value="Genomic_DNA"/>
</dbReference>
<comment type="caution">
    <text evidence="2">The sequence shown here is derived from an EMBL/GenBank/DDBJ whole genome shotgun (WGS) entry which is preliminary data.</text>
</comment>
<evidence type="ECO:0000313" key="2">
    <source>
        <dbReference type="EMBL" id="CAE8642247.1"/>
    </source>
</evidence>
<feature type="transmembrane region" description="Helical" evidence="1">
    <location>
        <begin position="31"/>
        <end position="49"/>
    </location>
</feature>
<sequence length="166" mass="19297">MVGLLPRFMASRNDEAVEAIECELLGEWGSFSWWLQVFLASACLVSLVGKRFTDRVRRPWKVWFFDMAKQGVQAFMTHLLNIVLSTGFVEWLDSDADPCNWYWINMSLDCTLGVGIIFFLLRSLQFTYRMKCVGRPELARCGHYGDPPQFRIFARQLLDWQALTIV</sequence>
<keyword evidence="1" id="KW-0812">Transmembrane</keyword>
<dbReference type="GO" id="GO:0016020">
    <property type="term" value="C:membrane"/>
    <property type="evidence" value="ECO:0007669"/>
    <property type="project" value="TreeGrafter"/>
</dbReference>
<gene>
    <name evidence="2" type="ORF">PGLA2088_LOCUS2419</name>
</gene>